<dbReference type="Proteomes" id="UP000315389">
    <property type="component" value="Unassembled WGS sequence"/>
</dbReference>
<reference evidence="2 3" key="1">
    <citation type="submission" date="2019-06" db="EMBL/GenBank/DDBJ databases">
        <title>Sequencing the genomes of 1000 actinobacteria strains.</title>
        <authorList>
            <person name="Klenk H.-P."/>
        </authorList>
    </citation>
    <scope>NUCLEOTIDE SEQUENCE [LARGE SCALE GENOMIC DNA]</scope>
    <source>
        <strain evidence="2 3">DSM 4813</strain>
    </source>
</reference>
<accession>A0A542ZV55</accession>
<proteinExistence type="predicted"/>
<keyword evidence="1" id="KW-0812">Transmembrane</keyword>
<organism evidence="2 3">
    <name type="scientific">Rarobacter faecitabidus</name>
    <dbReference type="NCBI Taxonomy" id="13243"/>
    <lineage>
        <taxon>Bacteria</taxon>
        <taxon>Bacillati</taxon>
        <taxon>Actinomycetota</taxon>
        <taxon>Actinomycetes</taxon>
        <taxon>Micrococcales</taxon>
        <taxon>Rarobacteraceae</taxon>
        <taxon>Rarobacter</taxon>
    </lineage>
</organism>
<sequence>MAAWGHYCGAMYWFLVALAFLNVLFNAAVWPQFYRRVQADPRARDAHGRPTKFLRVHRVLFIATGVVTFVTAIGAIAGVFAR</sequence>
<name>A0A542ZV55_RARFA</name>
<dbReference type="EMBL" id="VFOS01000001">
    <property type="protein sequence ID" value="TQL64146.1"/>
    <property type="molecule type" value="Genomic_DNA"/>
</dbReference>
<dbReference type="NCBIfam" id="NF046117">
    <property type="entry name" value="SCO4848_fam"/>
    <property type="match status" value="1"/>
</dbReference>
<evidence type="ECO:0000313" key="2">
    <source>
        <dbReference type="EMBL" id="TQL64146.1"/>
    </source>
</evidence>
<keyword evidence="1" id="KW-1133">Transmembrane helix</keyword>
<gene>
    <name evidence="2" type="ORF">FB461_0637</name>
</gene>
<dbReference type="Pfam" id="PF26606">
    <property type="entry name" value="SCO4848"/>
    <property type="match status" value="1"/>
</dbReference>
<evidence type="ECO:0000313" key="3">
    <source>
        <dbReference type="Proteomes" id="UP000315389"/>
    </source>
</evidence>
<keyword evidence="1" id="KW-0472">Membrane</keyword>
<keyword evidence="3" id="KW-1185">Reference proteome</keyword>
<evidence type="ECO:0000256" key="1">
    <source>
        <dbReference type="SAM" id="Phobius"/>
    </source>
</evidence>
<feature type="transmembrane region" description="Helical" evidence="1">
    <location>
        <begin position="59"/>
        <end position="81"/>
    </location>
</feature>
<protein>
    <submittedName>
        <fullName evidence="2">Uncharacterized protein</fullName>
    </submittedName>
</protein>
<feature type="transmembrane region" description="Helical" evidence="1">
    <location>
        <begin position="12"/>
        <end position="34"/>
    </location>
</feature>
<dbReference type="InterPro" id="IPR058061">
    <property type="entry name" value="SCO4848-like"/>
</dbReference>
<dbReference type="AlphaFoldDB" id="A0A542ZV55"/>
<comment type="caution">
    <text evidence="2">The sequence shown here is derived from an EMBL/GenBank/DDBJ whole genome shotgun (WGS) entry which is preliminary data.</text>
</comment>